<evidence type="ECO:0000259" key="2">
    <source>
        <dbReference type="Pfam" id="PF07833"/>
    </source>
</evidence>
<proteinExistence type="predicted"/>
<dbReference type="Proteomes" id="UP000268829">
    <property type="component" value="Unassembled WGS sequence"/>
</dbReference>
<evidence type="ECO:0000313" key="4">
    <source>
        <dbReference type="Proteomes" id="UP000268829"/>
    </source>
</evidence>
<feature type="domain" description="Copper amine oxidase-like N-terminal" evidence="2">
    <location>
        <begin position="50"/>
        <end position="103"/>
    </location>
</feature>
<dbReference type="EMBL" id="RHHS01000006">
    <property type="protein sequence ID" value="RNB61487.1"/>
    <property type="molecule type" value="Genomic_DNA"/>
</dbReference>
<organism evidence="3 4">
    <name type="scientific">Brevibacillus gelatini</name>
    <dbReference type="NCBI Taxonomy" id="1655277"/>
    <lineage>
        <taxon>Bacteria</taxon>
        <taxon>Bacillati</taxon>
        <taxon>Bacillota</taxon>
        <taxon>Bacilli</taxon>
        <taxon>Bacillales</taxon>
        <taxon>Paenibacillaceae</taxon>
        <taxon>Brevibacillus</taxon>
    </lineage>
</organism>
<keyword evidence="4" id="KW-1185">Reference proteome</keyword>
<dbReference type="InterPro" id="IPR036582">
    <property type="entry name" value="Mao_N_sf"/>
</dbReference>
<accession>A0A3M8BEV3</accession>
<feature type="region of interest" description="Disordered" evidence="1">
    <location>
        <begin position="97"/>
        <end position="125"/>
    </location>
</feature>
<dbReference type="OrthoDB" id="9780101at2"/>
<dbReference type="Pfam" id="PF07833">
    <property type="entry name" value="Cu_amine_oxidN1"/>
    <property type="match status" value="1"/>
</dbReference>
<sequence>MRKKETAKLNLIEKEFFSFKKWADFLAGFLEAAVLLAGTPGLAKSLTQKVTARFANIQLVVNDQVVKTSAEPFIYNGNVYAPVATVANALGIKQKRDNRTPAVRCSTSTASPLSADSTRPHPLPG</sequence>
<dbReference type="AlphaFoldDB" id="A0A3M8BEV3"/>
<comment type="caution">
    <text evidence="3">The sequence shown here is derived from an EMBL/GenBank/DDBJ whole genome shotgun (WGS) entry which is preliminary data.</text>
</comment>
<evidence type="ECO:0000256" key="1">
    <source>
        <dbReference type="SAM" id="MobiDB-lite"/>
    </source>
</evidence>
<gene>
    <name evidence="3" type="ORF">EDM57_01410</name>
</gene>
<name>A0A3M8BEV3_9BACL</name>
<protein>
    <recommendedName>
        <fullName evidence="2">Copper amine oxidase-like N-terminal domain-containing protein</fullName>
    </recommendedName>
</protein>
<feature type="compositionally biased region" description="Polar residues" evidence="1">
    <location>
        <begin position="105"/>
        <end position="117"/>
    </location>
</feature>
<reference evidence="3 4" key="1">
    <citation type="submission" date="2018-10" db="EMBL/GenBank/DDBJ databases">
        <title>Phylogenomics of Brevibacillus.</title>
        <authorList>
            <person name="Dunlap C."/>
        </authorList>
    </citation>
    <scope>NUCLEOTIDE SEQUENCE [LARGE SCALE GENOMIC DNA]</scope>
    <source>
        <strain evidence="3 4">DSM 100115</strain>
    </source>
</reference>
<evidence type="ECO:0000313" key="3">
    <source>
        <dbReference type="EMBL" id="RNB61487.1"/>
    </source>
</evidence>
<dbReference type="InterPro" id="IPR012854">
    <property type="entry name" value="Cu_amine_oxidase-like_N"/>
</dbReference>
<dbReference type="SUPFAM" id="SSF55383">
    <property type="entry name" value="Copper amine oxidase, domain N"/>
    <property type="match status" value="1"/>
</dbReference>